<keyword evidence="1" id="KW-0472">Membrane</keyword>
<gene>
    <name evidence="2" type="ORF">EGD98_00860</name>
</gene>
<accession>A0A8J7YJ77</accession>
<proteinExistence type="predicted"/>
<evidence type="ECO:0000313" key="2">
    <source>
        <dbReference type="EMBL" id="MBX0302213.1"/>
    </source>
</evidence>
<dbReference type="Proteomes" id="UP000783863">
    <property type="component" value="Unassembled WGS sequence"/>
</dbReference>
<dbReference type="AlphaFoldDB" id="A0A8J7YJ77"/>
<dbReference type="EMBL" id="RKLQ01000001">
    <property type="protein sequence ID" value="MBX0302213.1"/>
    <property type="molecule type" value="Genomic_DNA"/>
</dbReference>
<feature type="transmembrane region" description="Helical" evidence="1">
    <location>
        <begin position="319"/>
        <end position="341"/>
    </location>
</feature>
<keyword evidence="1" id="KW-0812">Transmembrane</keyword>
<dbReference type="RefSeq" id="WP_220586458.1">
    <property type="nucleotide sequence ID" value="NZ_RKLQ01000001.1"/>
</dbReference>
<protein>
    <submittedName>
        <fullName evidence="2">Uncharacterized protein</fullName>
    </submittedName>
</protein>
<feature type="transmembrane region" description="Helical" evidence="1">
    <location>
        <begin position="222"/>
        <end position="239"/>
    </location>
</feature>
<name>A0A8J7YJ77_9EURY</name>
<feature type="transmembrane region" description="Helical" evidence="1">
    <location>
        <begin position="371"/>
        <end position="391"/>
    </location>
</feature>
<keyword evidence="1" id="KW-1133">Transmembrane helix</keyword>
<sequence length="392" mass="42374">MGRYLAVTLAVLALALVPALSAPVAGHAPDRGQQADGSQTIIEVGDTGDRLWPYTSRSETFADRTLVINAIITKNPEASREILGENVEDGWDRTKPTRQPLGAQINLAESNSVSSWQHAHGSVRYTYVETGSGDGQWLEQRYQLHVGTYLGSRHHVRAFAPSEDSSWTALQAHSEYWDWFRLRHTVTDIKGTADMLETEFQDSDVESVERRHQQNARGLDRGIVVVVSMLLPALVGITTRRDWASIDEALSKPTIRDQALVVFGLAAGIPLGVRALGIGLEDAIPLVTPKLFVVLLYPILAIGLPVAVAWYAADLPNWLAAPAAGLGLAVGFTLEFAMLGLVPPDPILQHRLLMTAALGALAAGGGDRRSLFTLAGAAVWVWGLVAPLFGFI</sequence>
<organism evidence="2 3">
    <name type="scientific">Haloarcula salinisoli</name>
    <dbReference type="NCBI Taxonomy" id="2487746"/>
    <lineage>
        <taxon>Archaea</taxon>
        <taxon>Methanobacteriati</taxon>
        <taxon>Methanobacteriota</taxon>
        <taxon>Stenosarchaea group</taxon>
        <taxon>Halobacteria</taxon>
        <taxon>Halobacteriales</taxon>
        <taxon>Haloarculaceae</taxon>
        <taxon>Haloarcula</taxon>
    </lineage>
</organism>
<feature type="transmembrane region" description="Helical" evidence="1">
    <location>
        <begin position="347"/>
        <end position="364"/>
    </location>
</feature>
<feature type="transmembrane region" description="Helical" evidence="1">
    <location>
        <begin position="260"/>
        <end position="280"/>
    </location>
</feature>
<keyword evidence="3" id="KW-1185">Reference proteome</keyword>
<reference evidence="2" key="1">
    <citation type="submission" date="2021-06" db="EMBL/GenBank/DDBJ databases">
        <title>Halomicroarcula sp. F24A a new haloarchaeum isolated from saline soil.</title>
        <authorList>
            <person name="Duran-Viseras A."/>
            <person name="Sanchez-Porro C."/>
            <person name="Ventosa A."/>
        </authorList>
    </citation>
    <scope>NUCLEOTIDE SEQUENCE</scope>
    <source>
        <strain evidence="2">F24A</strain>
    </source>
</reference>
<comment type="caution">
    <text evidence="2">The sequence shown here is derived from an EMBL/GenBank/DDBJ whole genome shotgun (WGS) entry which is preliminary data.</text>
</comment>
<evidence type="ECO:0000313" key="3">
    <source>
        <dbReference type="Proteomes" id="UP000783863"/>
    </source>
</evidence>
<evidence type="ECO:0000256" key="1">
    <source>
        <dbReference type="SAM" id="Phobius"/>
    </source>
</evidence>
<feature type="transmembrane region" description="Helical" evidence="1">
    <location>
        <begin position="292"/>
        <end position="312"/>
    </location>
</feature>